<accession>A0A167NGW3</accession>
<reference evidence="9 10" key="1">
    <citation type="journal article" date="2016" name="Genome Biol. Evol.">
        <title>Divergent and convergent evolution of fungal pathogenicity.</title>
        <authorList>
            <person name="Shang Y."/>
            <person name="Xiao G."/>
            <person name="Zheng P."/>
            <person name="Cen K."/>
            <person name="Zhan S."/>
            <person name="Wang C."/>
        </authorList>
    </citation>
    <scope>NUCLEOTIDE SEQUENCE [LARGE SCALE GENOMIC DNA]</scope>
    <source>
        <strain evidence="9 10">RCEF 264</strain>
    </source>
</reference>
<dbReference type="Proteomes" id="UP000076874">
    <property type="component" value="Unassembled WGS sequence"/>
</dbReference>
<evidence type="ECO:0000256" key="6">
    <source>
        <dbReference type="ARBA" id="ARBA00023212"/>
    </source>
</evidence>
<dbReference type="GO" id="GO:0005737">
    <property type="term" value="C:cytoplasm"/>
    <property type="evidence" value="ECO:0007669"/>
    <property type="project" value="TreeGrafter"/>
</dbReference>
<evidence type="ECO:0000256" key="5">
    <source>
        <dbReference type="ARBA" id="ARBA00023203"/>
    </source>
</evidence>
<keyword evidence="9" id="KW-0687">Ribonucleoprotein</keyword>
<evidence type="ECO:0000256" key="3">
    <source>
        <dbReference type="ARBA" id="ARBA00022490"/>
    </source>
</evidence>
<evidence type="ECO:0000256" key="4">
    <source>
        <dbReference type="ARBA" id="ARBA00022737"/>
    </source>
</evidence>
<comment type="caution">
    <text evidence="9">The sequence shown here is derived from an EMBL/GenBank/DDBJ whole genome shotgun (WGS) entry which is preliminary data.</text>
</comment>
<keyword evidence="6" id="KW-0206">Cytoskeleton</keyword>
<keyword evidence="10" id="KW-1185">Reference proteome</keyword>
<keyword evidence="3" id="KW-0963">Cytoplasm</keyword>
<dbReference type="GO" id="GO:0030042">
    <property type="term" value="P:actin filament depolymerization"/>
    <property type="evidence" value="ECO:0007669"/>
    <property type="project" value="TreeGrafter"/>
</dbReference>
<dbReference type="CDD" id="cd11285">
    <property type="entry name" value="ADF_Twf-N_like"/>
    <property type="match status" value="1"/>
</dbReference>
<dbReference type="CDD" id="cd11284">
    <property type="entry name" value="ADF_Twf-C_like"/>
    <property type="match status" value="1"/>
</dbReference>
<dbReference type="InterPro" id="IPR028458">
    <property type="entry name" value="Twinfilin"/>
</dbReference>
<dbReference type="EMBL" id="AZHD01000019">
    <property type="protein sequence ID" value="OAA55538.1"/>
    <property type="molecule type" value="Genomic_DNA"/>
</dbReference>
<proteinExistence type="inferred from homology"/>
<protein>
    <submittedName>
        <fullName evidence="9">40S ribosomal protein</fullName>
    </submittedName>
</protein>
<gene>
    <name evidence="9" type="ORF">SPI_08222</name>
</gene>
<dbReference type="Gene3D" id="3.40.20.10">
    <property type="entry name" value="Severin"/>
    <property type="match status" value="2"/>
</dbReference>
<dbReference type="STRING" id="1081102.A0A167NGW3"/>
<comment type="subcellular location">
    <subcellularLocation>
        <location evidence="1">Cytoplasm</location>
        <location evidence="1">Cytoskeleton</location>
    </subcellularLocation>
</comment>
<dbReference type="PANTHER" id="PTHR13759:SF1">
    <property type="entry name" value="TWINFILIN"/>
    <property type="match status" value="1"/>
</dbReference>
<dbReference type="GO" id="GO:0051016">
    <property type="term" value="P:barbed-end actin filament capping"/>
    <property type="evidence" value="ECO:0007669"/>
    <property type="project" value="TreeGrafter"/>
</dbReference>
<keyword evidence="9" id="KW-0689">Ribosomal protein</keyword>
<evidence type="ECO:0000256" key="1">
    <source>
        <dbReference type="ARBA" id="ARBA00004245"/>
    </source>
</evidence>
<dbReference type="GO" id="GO:0003785">
    <property type="term" value="F:actin monomer binding"/>
    <property type="evidence" value="ECO:0007669"/>
    <property type="project" value="TreeGrafter"/>
</dbReference>
<dbReference type="GO" id="GO:0005840">
    <property type="term" value="C:ribosome"/>
    <property type="evidence" value="ECO:0007669"/>
    <property type="project" value="UniProtKB-KW"/>
</dbReference>
<organism evidence="9 10">
    <name type="scientific">Niveomyces insectorum RCEF 264</name>
    <dbReference type="NCBI Taxonomy" id="1081102"/>
    <lineage>
        <taxon>Eukaryota</taxon>
        <taxon>Fungi</taxon>
        <taxon>Dikarya</taxon>
        <taxon>Ascomycota</taxon>
        <taxon>Pezizomycotina</taxon>
        <taxon>Sordariomycetes</taxon>
        <taxon>Hypocreomycetidae</taxon>
        <taxon>Hypocreales</taxon>
        <taxon>Cordycipitaceae</taxon>
        <taxon>Niveomyces</taxon>
    </lineage>
</organism>
<comment type="similarity">
    <text evidence="2">Belongs to the actin-binding proteins ADF family. Twinfilin subfamily.</text>
</comment>
<evidence type="ECO:0000313" key="9">
    <source>
        <dbReference type="EMBL" id="OAA55538.1"/>
    </source>
</evidence>
<dbReference type="SUPFAM" id="SSF55753">
    <property type="entry name" value="Actin depolymerizing proteins"/>
    <property type="match status" value="2"/>
</dbReference>
<dbReference type="InterPro" id="IPR002108">
    <property type="entry name" value="ADF-H"/>
</dbReference>
<dbReference type="PROSITE" id="PS51263">
    <property type="entry name" value="ADF_H"/>
    <property type="match status" value="2"/>
</dbReference>
<dbReference type="Pfam" id="PF00241">
    <property type="entry name" value="Cofilin_ADF"/>
    <property type="match status" value="2"/>
</dbReference>
<comment type="subunit">
    <text evidence="7">Interacts with G-actin; ADP-actin form.</text>
</comment>
<evidence type="ECO:0000256" key="7">
    <source>
        <dbReference type="ARBA" id="ARBA00038532"/>
    </source>
</evidence>
<dbReference type="GO" id="GO:0005884">
    <property type="term" value="C:actin filament"/>
    <property type="evidence" value="ECO:0007669"/>
    <property type="project" value="TreeGrafter"/>
</dbReference>
<feature type="domain" description="ADF-H" evidence="8">
    <location>
        <begin position="179"/>
        <end position="321"/>
    </location>
</feature>
<dbReference type="OrthoDB" id="10006997at2759"/>
<dbReference type="InterPro" id="IPR029006">
    <property type="entry name" value="ADF-H/Gelsolin-like_dom_sf"/>
</dbReference>
<keyword evidence="5" id="KW-0009">Actin-binding</keyword>
<dbReference type="FunFam" id="3.40.20.10:FF:000042">
    <property type="entry name" value="Actin depolymerizing protein"/>
    <property type="match status" value="1"/>
</dbReference>
<evidence type="ECO:0000256" key="2">
    <source>
        <dbReference type="ARBA" id="ARBA00009557"/>
    </source>
</evidence>
<keyword evidence="4" id="KW-0677">Repeat</keyword>
<evidence type="ECO:0000259" key="8">
    <source>
        <dbReference type="PROSITE" id="PS51263"/>
    </source>
</evidence>
<dbReference type="PANTHER" id="PTHR13759">
    <property type="entry name" value="TWINFILIN"/>
    <property type="match status" value="1"/>
</dbReference>
<dbReference type="SMART" id="SM00102">
    <property type="entry name" value="ADF"/>
    <property type="match status" value="2"/>
</dbReference>
<feature type="domain" description="ADF-H" evidence="8">
    <location>
        <begin position="3"/>
        <end position="142"/>
    </location>
</feature>
<dbReference type="GO" id="GO:0051015">
    <property type="term" value="F:actin filament binding"/>
    <property type="evidence" value="ECO:0007669"/>
    <property type="project" value="TreeGrafter"/>
</dbReference>
<name>A0A167NGW3_9HYPO</name>
<sequence length="338" mass="37225">MQSGISASQELVSQFNTLLESDRHLGLLVTIKGESLTPLEFLSPSSSPAAVPSEFERNVDDLLVPRLQEKEAVYVLLRRYSEKPHLIAATYVPDTAPVRQKMLFASTRLALVRELGSEHFRETLFVTTPDELTGRGFARHDAHNALAAPLTEEERSLGDVKRAEQEAGRGTGTRAMHLGSSFKMPVTDDALAALRSLNEGQSLVVLKINPDSEVVELVPADGPAPTSIDELVRTIDNVEPRFTFFRYAHTYGGGSSSPLLFFYTCPATPGAKAIKFRMMYPLMKRAVLEVATNEAGLTLDKKFEVEEPSEITEAGVLAELHPHLEARKGFSRPKRPGR</sequence>
<evidence type="ECO:0000313" key="10">
    <source>
        <dbReference type="Proteomes" id="UP000076874"/>
    </source>
</evidence>
<dbReference type="AlphaFoldDB" id="A0A167NGW3"/>